<dbReference type="EMBL" id="BT039070">
    <property type="protein sequence ID" value="ACF84075.1"/>
    <property type="molecule type" value="mRNA"/>
</dbReference>
<dbReference type="PANTHER" id="PTHR47150:SF5">
    <property type="entry name" value="OS07G0546750 PROTEIN"/>
    <property type="match status" value="1"/>
</dbReference>
<dbReference type="AlphaFoldDB" id="B4FPN2"/>
<accession>B4FPN2</accession>
<evidence type="ECO:0000313" key="1">
    <source>
        <dbReference type="EMBL" id="ACF84075.1"/>
    </source>
</evidence>
<reference evidence="1" key="1">
    <citation type="journal article" date="2009" name="PLoS Genet.">
        <title>Sequencing, mapping, and analysis of 27,455 maize full-length cDNAs.</title>
        <authorList>
            <person name="Soderlund C."/>
            <person name="Descour A."/>
            <person name="Kudrna D."/>
            <person name="Bomhoff M."/>
            <person name="Boyd L."/>
            <person name="Currie J."/>
            <person name="Angelova A."/>
            <person name="Collura K."/>
            <person name="Wissotski M."/>
            <person name="Ashley E."/>
            <person name="Morrow D."/>
            <person name="Fernandes J."/>
            <person name="Walbot V."/>
            <person name="Yu Y."/>
        </authorList>
    </citation>
    <scope>NUCLEOTIDE SEQUENCE</scope>
    <source>
        <strain evidence="1">B73</strain>
    </source>
</reference>
<proteinExistence type="evidence at transcript level"/>
<organism evidence="1">
    <name type="scientific">Zea mays</name>
    <name type="common">Maize</name>
    <dbReference type="NCBI Taxonomy" id="4577"/>
    <lineage>
        <taxon>Eukaryota</taxon>
        <taxon>Viridiplantae</taxon>
        <taxon>Streptophyta</taxon>
        <taxon>Embryophyta</taxon>
        <taxon>Tracheophyta</taxon>
        <taxon>Spermatophyta</taxon>
        <taxon>Magnoliopsida</taxon>
        <taxon>Liliopsida</taxon>
        <taxon>Poales</taxon>
        <taxon>Poaceae</taxon>
        <taxon>PACMAD clade</taxon>
        <taxon>Panicoideae</taxon>
        <taxon>Andropogonodae</taxon>
        <taxon>Andropogoneae</taxon>
        <taxon>Tripsacinae</taxon>
        <taxon>Zea</taxon>
    </lineage>
</organism>
<protein>
    <submittedName>
        <fullName evidence="1">Uncharacterized protein</fullName>
    </submittedName>
</protein>
<name>B4FPN2_MAIZE</name>
<dbReference type="PANTHER" id="PTHR47150">
    <property type="entry name" value="OS12G0169200 PROTEIN"/>
    <property type="match status" value="1"/>
</dbReference>
<sequence length="122" mass="14277">MVITFVRFHMQRHVFLRILNGIQQVDDYFTQRVDATRLPRLGPLQKICVVVCILAYGLPSDVVDDYIIIGESMARGCVIRFYHVVISAFSAWYIRTPNEHDIRRILHINDVRGYLGMMHCMH</sequence>